<feature type="compositionally biased region" description="Acidic residues" evidence="2">
    <location>
        <begin position="142"/>
        <end position="153"/>
    </location>
</feature>
<accession>N1Q7K8</accession>
<gene>
    <name evidence="3" type="ORF">MYCFIDRAFT_80054</name>
</gene>
<organism evidence="3 4">
    <name type="scientific">Pseudocercospora fijiensis (strain CIRAD86)</name>
    <name type="common">Black leaf streak disease fungus</name>
    <name type="synonym">Mycosphaerella fijiensis</name>
    <dbReference type="NCBI Taxonomy" id="383855"/>
    <lineage>
        <taxon>Eukaryota</taxon>
        <taxon>Fungi</taxon>
        <taxon>Dikarya</taxon>
        <taxon>Ascomycota</taxon>
        <taxon>Pezizomycotina</taxon>
        <taxon>Dothideomycetes</taxon>
        <taxon>Dothideomycetidae</taxon>
        <taxon>Mycosphaerellales</taxon>
        <taxon>Mycosphaerellaceae</taxon>
        <taxon>Pseudocercospora</taxon>
    </lineage>
</organism>
<feature type="compositionally biased region" description="Polar residues" evidence="2">
    <location>
        <begin position="392"/>
        <end position="408"/>
    </location>
</feature>
<keyword evidence="4" id="KW-1185">Reference proteome</keyword>
<protein>
    <submittedName>
        <fullName evidence="3">Uncharacterized protein</fullName>
    </submittedName>
</protein>
<feature type="region of interest" description="Disordered" evidence="2">
    <location>
        <begin position="116"/>
        <end position="175"/>
    </location>
</feature>
<evidence type="ECO:0000313" key="3">
    <source>
        <dbReference type="EMBL" id="EME88674.1"/>
    </source>
</evidence>
<feature type="compositionally biased region" description="Polar residues" evidence="2">
    <location>
        <begin position="247"/>
        <end position="259"/>
    </location>
</feature>
<dbReference type="HOGENOM" id="CLU_453503_0_0_1"/>
<reference evidence="3 4" key="1">
    <citation type="journal article" date="2012" name="PLoS Pathog.">
        <title>Diverse lifestyles and strategies of plant pathogenesis encoded in the genomes of eighteen Dothideomycetes fungi.</title>
        <authorList>
            <person name="Ohm R.A."/>
            <person name="Feau N."/>
            <person name="Henrissat B."/>
            <person name="Schoch C.L."/>
            <person name="Horwitz B.A."/>
            <person name="Barry K.W."/>
            <person name="Condon B.J."/>
            <person name="Copeland A.C."/>
            <person name="Dhillon B."/>
            <person name="Glaser F."/>
            <person name="Hesse C.N."/>
            <person name="Kosti I."/>
            <person name="LaButti K."/>
            <person name="Lindquist E.A."/>
            <person name="Lucas S."/>
            <person name="Salamov A.A."/>
            <person name="Bradshaw R.E."/>
            <person name="Ciuffetti L."/>
            <person name="Hamelin R.C."/>
            <person name="Kema G.H.J."/>
            <person name="Lawrence C."/>
            <person name="Scott J.A."/>
            <person name="Spatafora J.W."/>
            <person name="Turgeon B.G."/>
            <person name="de Wit P.J.G.M."/>
            <person name="Zhong S."/>
            <person name="Goodwin S.B."/>
            <person name="Grigoriev I.V."/>
        </authorList>
    </citation>
    <scope>NUCLEOTIDE SEQUENCE [LARGE SCALE GENOMIC DNA]</scope>
    <source>
        <strain evidence="3 4">CIRAD86</strain>
    </source>
</reference>
<evidence type="ECO:0000313" key="4">
    <source>
        <dbReference type="Proteomes" id="UP000016932"/>
    </source>
</evidence>
<dbReference type="GeneID" id="19341664"/>
<dbReference type="VEuPathDB" id="FungiDB:MYCFIDRAFT_80054"/>
<dbReference type="AlphaFoldDB" id="N1Q7K8"/>
<dbReference type="EMBL" id="KB446555">
    <property type="protein sequence ID" value="EME88674.1"/>
    <property type="molecule type" value="Genomic_DNA"/>
</dbReference>
<feature type="region of interest" description="Disordered" evidence="2">
    <location>
        <begin position="392"/>
        <end position="422"/>
    </location>
</feature>
<dbReference type="OrthoDB" id="10475134at2759"/>
<feature type="coiled-coil region" evidence="1">
    <location>
        <begin position="20"/>
        <end position="47"/>
    </location>
</feature>
<feature type="compositionally biased region" description="Basic and acidic residues" evidence="2">
    <location>
        <begin position="117"/>
        <end position="127"/>
    </location>
</feature>
<sequence>MSDFRPLHNTEVLESAFPALRKLAKELAAKRKEIEDRTEELESMRRVSILRNLKSSMADDKDYFEKSASVAASRKRRRDEGAPVFASEEELAHVRDNDRNFEMSFVRSVSPVSDTARSVRSETFGRETEEDERSSKRRRGDEEEITDDGELYDGDPVYSSPIQMSDERVEEPPNRGGWFRHTAGNIGIQSAEKFVGNKPISKSRLISLARRAAFRVQFTSARTGELLSDNPLVQHTIEVQPDAPSGSAFTPQQESTQDIGESDDYRVSTDQSEEAEAGSSSVDLDQPEDLEDLAAYYERVVHLARQPAVVHYVRDAFIDLNRYQAKHPNSTITAADVRRKLKFVLEREAVVHFVDDWSSYSLPVDLILADLQAAKGSNGVKFCGCPITSEHQSSTNSSDLADSEQSNGWGFGSHSPDEGDAGYESFRVFEKEDEGMPESASSGVVPPKSLQDVTAALAEALKQRYFECARTWDNSTGHTCGILHAMPWGRDEEAHLDDIIVLKKRALLQDRYNKCAARWPVFGSHTCEPNGEDRPAEDLWMPHDSKVKSMQYRRDRYEGCEVRWSSFGRHSCRVEEESESDGLQENHLAQFPLEVDEEWYRS</sequence>
<dbReference type="RefSeq" id="XP_007920539.1">
    <property type="nucleotide sequence ID" value="XM_007922348.1"/>
</dbReference>
<dbReference type="Proteomes" id="UP000016932">
    <property type="component" value="Unassembled WGS sequence"/>
</dbReference>
<evidence type="ECO:0000256" key="1">
    <source>
        <dbReference type="SAM" id="Coils"/>
    </source>
</evidence>
<proteinExistence type="predicted"/>
<name>N1Q7K8_PSEFD</name>
<evidence type="ECO:0000256" key="2">
    <source>
        <dbReference type="SAM" id="MobiDB-lite"/>
    </source>
</evidence>
<keyword evidence="1" id="KW-0175">Coiled coil</keyword>
<dbReference type="KEGG" id="pfj:MYCFIDRAFT_80054"/>
<feature type="region of interest" description="Disordered" evidence="2">
    <location>
        <begin position="241"/>
        <end position="284"/>
    </location>
</feature>